<organism evidence="4 5">
    <name type="scientific">Anthostomella pinea</name>
    <dbReference type="NCBI Taxonomy" id="933095"/>
    <lineage>
        <taxon>Eukaryota</taxon>
        <taxon>Fungi</taxon>
        <taxon>Dikarya</taxon>
        <taxon>Ascomycota</taxon>
        <taxon>Pezizomycotina</taxon>
        <taxon>Sordariomycetes</taxon>
        <taxon>Xylariomycetidae</taxon>
        <taxon>Xylariales</taxon>
        <taxon>Xylariaceae</taxon>
        <taxon>Anthostomella</taxon>
    </lineage>
</organism>
<comment type="caution">
    <text evidence="4">The sequence shown here is derived from an EMBL/GenBank/DDBJ whole genome shotgun (WGS) entry which is preliminary data.</text>
</comment>
<evidence type="ECO:0000256" key="1">
    <source>
        <dbReference type="ARBA" id="ARBA00049983"/>
    </source>
</evidence>
<dbReference type="Pfam" id="PF25567">
    <property type="entry name" value="TPR_SYO1"/>
    <property type="match status" value="1"/>
</dbReference>
<dbReference type="PANTHER" id="PTHR13347:SF1">
    <property type="entry name" value="HEAT REPEAT-CONTAINING PROTEIN 3"/>
    <property type="match status" value="1"/>
</dbReference>
<dbReference type="InterPro" id="IPR057990">
    <property type="entry name" value="TPR_SYO1"/>
</dbReference>
<dbReference type="Proteomes" id="UP001295740">
    <property type="component" value="Unassembled WGS sequence"/>
</dbReference>
<dbReference type="GO" id="GO:0006606">
    <property type="term" value="P:protein import into nucleus"/>
    <property type="evidence" value="ECO:0007669"/>
    <property type="project" value="TreeGrafter"/>
</dbReference>
<evidence type="ECO:0000313" key="5">
    <source>
        <dbReference type="Proteomes" id="UP001295740"/>
    </source>
</evidence>
<dbReference type="PANTHER" id="PTHR13347">
    <property type="entry name" value="HEAT REPEAT-CONTAINING PROTEIN 3"/>
    <property type="match status" value="1"/>
</dbReference>
<feature type="region of interest" description="Disordered" evidence="2">
    <location>
        <begin position="353"/>
        <end position="373"/>
    </location>
</feature>
<protein>
    <submittedName>
        <fullName evidence="4">Uu.00g018120.m01.CDS01</fullName>
    </submittedName>
</protein>
<proteinExistence type="inferred from homology"/>
<dbReference type="InterPro" id="IPR052616">
    <property type="entry name" value="SYO1-like"/>
</dbReference>
<dbReference type="InterPro" id="IPR016024">
    <property type="entry name" value="ARM-type_fold"/>
</dbReference>
<dbReference type="CDD" id="cd13394">
    <property type="entry name" value="Syo1_like"/>
    <property type="match status" value="1"/>
</dbReference>
<sequence>MGKSRRSRGKGSQRPDPIAKPVKPPSDPELAAVREKSILPVLKDLQSSDPKSRTTAAGAVANIVQDTKCRKLLLREQIVHIVLNETLTDASVESRAAGWEILRVLVEEEEADFSIHLYRVDVLTALQHACAKVTETLTSLDPVFSKRTKAEQGFLWSIAESLTVVLASIAEAQDEALDQASRSEQIVRFLFTLVSAEFTTAAVLNSALSCMTTLSEDNRHFVEAILGDNATQCYKHLVTFRGGDGHKAVLSCAVLHNIFSVMQWNDQSPGRDGACDAVLIPTLFQTLEHTELNGNTTNRHSSSSPADVLQLALEVLASIGTALQESLEKGSRSKEEVMGGADGKDVAMDAMDADEDEQLSDDDKPADEDDEMDEDELHADLEMVTGMDDEPEVSSDIDDLPTLKQFVQQVIPQAVRISRASSGDSETTNLIRGHALTTLNNIAWTVSCMDFTEGSNAAILRAWAPAARMIWKDTVTPVLGSDTSDVALATIVTSLAWAVARTLHEETFLSGDEQKKFMSLYHASKNLEVDQDDPFQSLGVKCIGVLGQLALDPAPVALNREIGVFLITVVAALPETPVADAVEALNQLFDIYGDEKKACDAEVFWKDNFLQHMEGFAPKVRAMVKSVDKKKSPELRNRAEDSNLNLSRFIKYKQKLQSSAD</sequence>
<gene>
    <name evidence="4" type="ORF">KHLLAP_LOCUS14161</name>
</gene>
<evidence type="ECO:0000256" key="2">
    <source>
        <dbReference type="SAM" id="MobiDB-lite"/>
    </source>
</evidence>
<keyword evidence="5" id="KW-1185">Reference proteome</keyword>
<feature type="region of interest" description="Disordered" evidence="2">
    <location>
        <begin position="1"/>
        <end position="30"/>
    </location>
</feature>
<accession>A0AAI8W091</accession>
<reference evidence="4" key="1">
    <citation type="submission" date="2023-10" db="EMBL/GenBank/DDBJ databases">
        <authorList>
            <person name="Hackl T."/>
        </authorList>
    </citation>
    <scope>NUCLEOTIDE SEQUENCE</scope>
</reference>
<dbReference type="EMBL" id="CAUWAG010000020">
    <property type="protein sequence ID" value="CAJ2513693.1"/>
    <property type="molecule type" value="Genomic_DNA"/>
</dbReference>
<dbReference type="SUPFAM" id="SSF48371">
    <property type="entry name" value="ARM repeat"/>
    <property type="match status" value="1"/>
</dbReference>
<evidence type="ECO:0000259" key="3">
    <source>
        <dbReference type="Pfam" id="PF25567"/>
    </source>
</evidence>
<feature type="compositionally biased region" description="Basic residues" evidence="2">
    <location>
        <begin position="1"/>
        <end position="11"/>
    </location>
</feature>
<dbReference type="Gene3D" id="1.25.10.10">
    <property type="entry name" value="Leucine-rich Repeat Variant"/>
    <property type="match status" value="2"/>
</dbReference>
<evidence type="ECO:0000313" key="4">
    <source>
        <dbReference type="EMBL" id="CAJ2513693.1"/>
    </source>
</evidence>
<dbReference type="InterPro" id="IPR011989">
    <property type="entry name" value="ARM-like"/>
</dbReference>
<dbReference type="GO" id="GO:0042273">
    <property type="term" value="P:ribosomal large subunit biogenesis"/>
    <property type="evidence" value="ECO:0007669"/>
    <property type="project" value="TreeGrafter"/>
</dbReference>
<feature type="domain" description="SYO1-like TPR repeats" evidence="3">
    <location>
        <begin position="405"/>
        <end position="656"/>
    </location>
</feature>
<comment type="similarity">
    <text evidence="1">Belongs to the nuclear import and ribosome assembly adapter family.</text>
</comment>
<dbReference type="AlphaFoldDB" id="A0AAI8W091"/>
<dbReference type="GO" id="GO:0051082">
    <property type="term" value="F:unfolded protein binding"/>
    <property type="evidence" value="ECO:0007669"/>
    <property type="project" value="TreeGrafter"/>
</dbReference>
<name>A0AAI8W091_9PEZI</name>